<evidence type="ECO:0000256" key="2">
    <source>
        <dbReference type="ARBA" id="ARBA00013855"/>
    </source>
</evidence>
<dbReference type="PANTHER" id="PTHR34138:SF1">
    <property type="entry name" value="CELL SHAPE-DETERMINING PROTEIN MREC"/>
    <property type="match status" value="1"/>
</dbReference>
<feature type="transmembrane region" description="Helical" evidence="5">
    <location>
        <begin position="44"/>
        <end position="61"/>
    </location>
</feature>
<keyword evidence="5" id="KW-0472">Membrane</keyword>
<name>A0A1G1V5R7_9BACT</name>
<reference evidence="7 8" key="1">
    <citation type="journal article" date="2016" name="Nat. Commun.">
        <title>Thousands of microbial genomes shed light on interconnected biogeochemical processes in an aquifer system.</title>
        <authorList>
            <person name="Anantharaman K."/>
            <person name="Brown C.T."/>
            <person name="Hug L.A."/>
            <person name="Sharon I."/>
            <person name="Castelle C.J."/>
            <person name="Probst A.J."/>
            <person name="Thomas B.C."/>
            <person name="Singh A."/>
            <person name="Wilkins M.J."/>
            <person name="Karaoz U."/>
            <person name="Brodie E.L."/>
            <person name="Williams K.H."/>
            <person name="Hubbard S.S."/>
            <person name="Banfield J.F."/>
        </authorList>
    </citation>
    <scope>NUCLEOTIDE SEQUENCE [LARGE SCALE GENOMIC DNA]</scope>
</reference>
<dbReference type="PANTHER" id="PTHR34138">
    <property type="entry name" value="CELL SHAPE-DETERMINING PROTEIN MREC"/>
    <property type="match status" value="1"/>
</dbReference>
<dbReference type="InterPro" id="IPR055342">
    <property type="entry name" value="MreC_beta-barrel_core"/>
</dbReference>
<evidence type="ECO:0000313" key="8">
    <source>
        <dbReference type="Proteomes" id="UP000178319"/>
    </source>
</evidence>
<proteinExistence type="inferred from homology"/>
<dbReference type="Pfam" id="PF04085">
    <property type="entry name" value="MreC"/>
    <property type="match status" value="1"/>
</dbReference>
<protein>
    <recommendedName>
        <fullName evidence="2">Cell shape-determining protein MreC</fullName>
    </recommendedName>
    <alternativeName>
        <fullName evidence="4">Cell shape protein MreC</fullName>
    </alternativeName>
</protein>
<dbReference type="GO" id="GO:0005886">
    <property type="term" value="C:plasma membrane"/>
    <property type="evidence" value="ECO:0007669"/>
    <property type="project" value="TreeGrafter"/>
</dbReference>
<dbReference type="InterPro" id="IPR042175">
    <property type="entry name" value="Cell/Rod_MreC_2"/>
</dbReference>
<evidence type="ECO:0000256" key="4">
    <source>
        <dbReference type="ARBA" id="ARBA00032089"/>
    </source>
</evidence>
<evidence type="ECO:0000256" key="1">
    <source>
        <dbReference type="ARBA" id="ARBA00009369"/>
    </source>
</evidence>
<accession>A0A1G1V5R7</accession>
<evidence type="ECO:0000259" key="6">
    <source>
        <dbReference type="Pfam" id="PF04085"/>
    </source>
</evidence>
<dbReference type="Proteomes" id="UP000178319">
    <property type="component" value="Unassembled WGS sequence"/>
</dbReference>
<comment type="caution">
    <text evidence="7">The sequence shown here is derived from an EMBL/GenBank/DDBJ whole genome shotgun (WGS) entry which is preliminary data.</text>
</comment>
<dbReference type="Gene3D" id="2.40.10.340">
    <property type="entry name" value="Rod shape-determining protein MreC, domain 1"/>
    <property type="match status" value="1"/>
</dbReference>
<dbReference type="InterPro" id="IPR042177">
    <property type="entry name" value="Cell/Rod_1"/>
</dbReference>
<keyword evidence="5" id="KW-1133">Transmembrane helix</keyword>
<dbReference type="Gene3D" id="2.40.10.350">
    <property type="entry name" value="Rod shape-determining protein MreC, domain 2"/>
    <property type="match status" value="1"/>
</dbReference>
<sequence length="302" mass="32732">MTPKTRSTISGTVTRIIGDGKGGVWNWAPTVVKYPLGMRSSSKTGYFVGLYFLVSLLLIFLDSRKFLKPVHNLVGGFTTPVTSSLFNFRRVLVSPLTSVFSVGDLEKENVSLRERNVQLEGIIAQIGALKEENEHMRRLLAAGLPPSMLFSPARVVSVSGGSLFLTSEKVQEGLNVITSQDKGVFLGRVRGVYGGRGEVALPVSVDSKIPAIVRDKDTGDRRASGLVLGKGGRAIVDQVFTGETLKEGDLILTSGDQGFPPELLVGFVGKILPVKEGAFRQAEIVLPVDYYKLTNVFLVTKY</sequence>
<evidence type="ECO:0000256" key="3">
    <source>
        <dbReference type="ARBA" id="ARBA00022960"/>
    </source>
</evidence>
<evidence type="ECO:0000256" key="5">
    <source>
        <dbReference type="SAM" id="Phobius"/>
    </source>
</evidence>
<organism evidence="7 8">
    <name type="scientific">Candidatus Blackburnbacteria bacterium RIFCSPHIGHO2_02_FULL_44_20</name>
    <dbReference type="NCBI Taxonomy" id="1797516"/>
    <lineage>
        <taxon>Bacteria</taxon>
        <taxon>Candidatus Blackburniibacteriota</taxon>
    </lineage>
</organism>
<dbReference type="GO" id="GO:0008360">
    <property type="term" value="P:regulation of cell shape"/>
    <property type="evidence" value="ECO:0007669"/>
    <property type="project" value="UniProtKB-KW"/>
</dbReference>
<dbReference type="InterPro" id="IPR007221">
    <property type="entry name" value="MreC"/>
</dbReference>
<comment type="similarity">
    <text evidence="1">Belongs to the MreC family.</text>
</comment>
<evidence type="ECO:0000313" key="7">
    <source>
        <dbReference type="EMBL" id="OGY10760.1"/>
    </source>
</evidence>
<gene>
    <name evidence="7" type="ORF">A3D26_02880</name>
</gene>
<dbReference type="STRING" id="1797516.A3D26_02880"/>
<keyword evidence="5" id="KW-0812">Transmembrane</keyword>
<keyword evidence="3" id="KW-0133">Cell shape</keyword>
<feature type="domain" description="Rod shape-determining protein MreC beta-barrel core" evidence="6">
    <location>
        <begin position="167"/>
        <end position="299"/>
    </location>
</feature>
<dbReference type="EMBL" id="MHBZ01000030">
    <property type="protein sequence ID" value="OGY10760.1"/>
    <property type="molecule type" value="Genomic_DNA"/>
</dbReference>
<dbReference type="AlphaFoldDB" id="A0A1G1V5R7"/>